<evidence type="ECO:0000313" key="3">
    <source>
        <dbReference type="Proteomes" id="UP000800094"/>
    </source>
</evidence>
<organism evidence="2 3">
    <name type="scientific">Trematosphaeria pertusa</name>
    <dbReference type="NCBI Taxonomy" id="390896"/>
    <lineage>
        <taxon>Eukaryota</taxon>
        <taxon>Fungi</taxon>
        <taxon>Dikarya</taxon>
        <taxon>Ascomycota</taxon>
        <taxon>Pezizomycotina</taxon>
        <taxon>Dothideomycetes</taxon>
        <taxon>Pleosporomycetidae</taxon>
        <taxon>Pleosporales</taxon>
        <taxon>Massarineae</taxon>
        <taxon>Trematosphaeriaceae</taxon>
        <taxon>Trematosphaeria</taxon>
    </lineage>
</organism>
<name>A0A6A6I395_9PLEO</name>
<keyword evidence="3" id="KW-1185">Reference proteome</keyword>
<dbReference type="AlphaFoldDB" id="A0A6A6I395"/>
<protein>
    <submittedName>
        <fullName evidence="2">Uncharacterized protein</fullName>
    </submittedName>
</protein>
<dbReference type="Proteomes" id="UP000800094">
    <property type="component" value="Unassembled WGS sequence"/>
</dbReference>
<dbReference type="EMBL" id="ML987202">
    <property type="protein sequence ID" value="KAF2244727.1"/>
    <property type="molecule type" value="Genomic_DNA"/>
</dbReference>
<proteinExistence type="predicted"/>
<feature type="region of interest" description="Disordered" evidence="1">
    <location>
        <begin position="137"/>
        <end position="167"/>
    </location>
</feature>
<gene>
    <name evidence="2" type="ORF">BU26DRAFT_84814</name>
</gene>
<evidence type="ECO:0000256" key="1">
    <source>
        <dbReference type="SAM" id="MobiDB-lite"/>
    </source>
</evidence>
<reference evidence="2" key="1">
    <citation type="journal article" date="2020" name="Stud. Mycol.">
        <title>101 Dothideomycetes genomes: a test case for predicting lifestyles and emergence of pathogens.</title>
        <authorList>
            <person name="Haridas S."/>
            <person name="Albert R."/>
            <person name="Binder M."/>
            <person name="Bloem J."/>
            <person name="Labutti K."/>
            <person name="Salamov A."/>
            <person name="Andreopoulos B."/>
            <person name="Baker S."/>
            <person name="Barry K."/>
            <person name="Bills G."/>
            <person name="Bluhm B."/>
            <person name="Cannon C."/>
            <person name="Castanera R."/>
            <person name="Culley D."/>
            <person name="Daum C."/>
            <person name="Ezra D."/>
            <person name="Gonzalez J."/>
            <person name="Henrissat B."/>
            <person name="Kuo A."/>
            <person name="Liang C."/>
            <person name="Lipzen A."/>
            <person name="Lutzoni F."/>
            <person name="Magnuson J."/>
            <person name="Mondo S."/>
            <person name="Nolan M."/>
            <person name="Ohm R."/>
            <person name="Pangilinan J."/>
            <person name="Park H.-J."/>
            <person name="Ramirez L."/>
            <person name="Alfaro M."/>
            <person name="Sun H."/>
            <person name="Tritt A."/>
            <person name="Yoshinaga Y."/>
            <person name="Zwiers L.-H."/>
            <person name="Turgeon B."/>
            <person name="Goodwin S."/>
            <person name="Spatafora J."/>
            <person name="Crous P."/>
            <person name="Grigoriev I."/>
        </authorList>
    </citation>
    <scope>NUCLEOTIDE SEQUENCE</scope>
    <source>
        <strain evidence="2">CBS 122368</strain>
    </source>
</reference>
<sequence>MRRGYGLGPIGTRLFPLHDGELTSQLRRTNLRSVQRPRDLAADYHIPTAAATTRGVRSGWATAASSVWRRRKLHRGTNPWTPPLRLEVKSNSSASQSILCTADALMGSRLGPTGERFLTATYPRISTVPALFTVRRPQRDKGTPRGRQSPPMLAPGMLRRHSRGLPSPRGRYLCGRHRFYSIVKQPGGGESTSTGVRFAAVIGLLEGC</sequence>
<dbReference type="GeneID" id="54589733"/>
<evidence type="ECO:0000313" key="2">
    <source>
        <dbReference type="EMBL" id="KAF2244727.1"/>
    </source>
</evidence>
<accession>A0A6A6I395</accession>
<dbReference type="RefSeq" id="XP_033679731.1">
    <property type="nucleotide sequence ID" value="XM_033836403.1"/>
</dbReference>